<sequence>MNRFVIIIYYFVSLIQKQSYPKVCNMYNDNVIDVINTLAFLNLGVAITLTRGHKLKLLHMVFINLYLEWFISFDNRDLQNPNVKKISIRINSTLDILDKDSSKPLSVVTQPLCRSNLFLNMKFNRSLYSFHSGLFFDFVNPNDFAQISIQGFRSILKQPDSPLPILRVHMRTSGIVSNPLYYTVYEE</sequence>
<evidence type="ECO:0000313" key="2">
    <source>
        <dbReference type="Proteomes" id="UP000475862"/>
    </source>
</evidence>
<comment type="caution">
    <text evidence="1">The sequence shown here is derived from an EMBL/GenBank/DDBJ whole genome shotgun (WGS) entry which is preliminary data.</text>
</comment>
<evidence type="ECO:0000313" key="1">
    <source>
        <dbReference type="EMBL" id="KAE9542676.1"/>
    </source>
</evidence>
<proteinExistence type="predicted"/>
<reference evidence="1 2" key="1">
    <citation type="submission" date="2019-08" db="EMBL/GenBank/DDBJ databases">
        <title>The genome of the soybean aphid Biotype 1, its phylome, world population structure and adaptation to the North American continent.</title>
        <authorList>
            <person name="Giordano R."/>
            <person name="Donthu R.K."/>
            <person name="Hernandez A.G."/>
            <person name="Wright C.L."/>
            <person name="Zimin A.V."/>
        </authorList>
    </citation>
    <scope>NUCLEOTIDE SEQUENCE [LARGE SCALE GENOMIC DNA]</scope>
    <source>
        <tissue evidence="1">Whole aphids</tissue>
    </source>
</reference>
<dbReference type="EMBL" id="VYZN01000009">
    <property type="protein sequence ID" value="KAE9542676.1"/>
    <property type="molecule type" value="Genomic_DNA"/>
</dbReference>
<organism evidence="1 2">
    <name type="scientific">Aphis glycines</name>
    <name type="common">Soybean aphid</name>
    <dbReference type="NCBI Taxonomy" id="307491"/>
    <lineage>
        <taxon>Eukaryota</taxon>
        <taxon>Metazoa</taxon>
        <taxon>Ecdysozoa</taxon>
        <taxon>Arthropoda</taxon>
        <taxon>Hexapoda</taxon>
        <taxon>Insecta</taxon>
        <taxon>Pterygota</taxon>
        <taxon>Neoptera</taxon>
        <taxon>Paraneoptera</taxon>
        <taxon>Hemiptera</taxon>
        <taxon>Sternorrhyncha</taxon>
        <taxon>Aphidomorpha</taxon>
        <taxon>Aphidoidea</taxon>
        <taxon>Aphididae</taxon>
        <taxon>Aphidini</taxon>
        <taxon>Aphis</taxon>
        <taxon>Aphis</taxon>
    </lineage>
</organism>
<accession>A0A6G0U368</accession>
<dbReference type="Proteomes" id="UP000475862">
    <property type="component" value="Unassembled WGS sequence"/>
</dbReference>
<dbReference type="AlphaFoldDB" id="A0A6G0U368"/>
<protein>
    <submittedName>
        <fullName evidence="1">Uncharacterized protein</fullName>
    </submittedName>
</protein>
<keyword evidence="2" id="KW-1185">Reference proteome</keyword>
<name>A0A6G0U368_APHGL</name>
<gene>
    <name evidence="1" type="ORF">AGLY_002587</name>
</gene>